<dbReference type="GO" id="GO:0005509">
    <property type="term" value="F:calcium ion binding"/>
    <property type="evidence" value="ECO:0007669"/>
    <property type="project" value="InterPro"/>
</dbReference>
<feature type="domain" description="Cadherin" evidence="4">
    <location>
        <begin position="1158"/>
        <end position="1257"/>
    </location>
</feature>
<accession>A0A1N7QS32</accession>
<evidence type="ECO:0000259" key="4">
    <source>
        <dbReference type="PROSITE" id="PS50268"/>
    </source>
</evidence>
<dbReference type="Pfam" id="PF00028">
    <property type="entry name" value="Cadherin"/>
    <property type="match status" value="1"/>
</dbReference>
<feature type="region of interest" description="Disordered" evidence="3">
    <location>
        <begin position="1390"/>
        <end position="1416"/>
    </location>
</feature>
<name>A0A1N7QS32_9RHOB</name>
<dbReference type="InterPro" id="IPR030916">
    <property type="entry name" value="ELWxxDGT_rpt"/>
</dbReference>
<reference evidence="5 6" key="1">
    <citation type="submission" date="2017-01" db="EMBL/GenBank/DDBJ databases">
        <authorList>
            <person name="Mah S.A."/>
            <person name="Swanson W.J."/>
            <person name="Moy G.W."/>
            <person name="Vacquier V.D."/>
        </authorList>
    </citation>
    <scope>NUCLEOTIDE SEQUENCE [LARGE SCALE GENOMIC DNA]</scope>
    <source>
        <strain evidence="5 6">DSM 26375</strain>
    </source>
</reference>
<evidence type="ECO:0000256" key="3">
    <source>
        <dbReference type="SAM" id="MobiDB-lite"/>
    </source>
</evidence>
<dbReference type="SUPFAM" id="SSF51120">
    <property type="entry name" value="beta-Roll"/>
    <property type="match status" value="2"/>
</dbReference>
<dbReference type="PANTHER" id="PTHR38340:SF1">
    <property type="entry name" value="S-LAYER PROTEIN"/>
    <property type="match status" value="1"/>
</dbReference>
<dbReference type="EMBL" id="FTOT01000025">
    <property type="protein sequence ID" value="SIT25671.1"/>
    <property type="molecule type" value="Genomic_DNA"/>
</dbReference>
<dbReference type="GO" id="GO:0005576">
    <property type="term" value="C:extracellular region"/>
    <property type="evidence" value="ECO:0007669"/>
    <property type="project" value="UniProtKB-SubCell"/>
</dbReference>
<dbReference type="Proteomes" id="UP000186141">
    <property type="component" value="Unassembled WGS sequence"/>
</dbReference>
<dbReference type="PANTHER" id="PTHR38340">
    <property type="entry name" value="S-LAYER PROTEIN"/>
    <property type="match status" value="1"/>
</dbReference>
<dbReference type="Pfam" id="PF00353">
    <property type="entry name" value="HemolysinCabind"/>
    <property type="match status" value="3"/>
</dbReference>
<dbReference type="Gene3D" id="2.150.10.10">
    <property type="entry name" value="Serralysin-like metalloprotease, C-terminal"/>
    <property type="match status" value="2"/>
</dbReference>
<dbReference type="InterPro" id="IPR018511">
    <property type="entry name" value="Hemolysin-typ_Ca-bd_CS"/>
</dbReference>
<dbReference type="STRING" id="1086013.SAMN05421774_1252"/>
<dbReference type="InterPro" id="IPR015919">
    <property type="entry name" value="Cadherin-like_sf"/>
</dbReference>
<dbReference type="PROSITE" id="PS00330">
    <property type="entry name" value="HEMOLYSIN_CALCIUM"/>
    <property type="match status" value="6"/>
</dbReference>
<feature type="compositionally biased region" description="Gly residues" evidence="3">
    <location>
        <begin position="1406"/>
        <end position="1416"/>
    </location>
</feature>
<dbReference type="SUPFAM" id="SSF49313">
    <property type="entry name" value="Cadherin-like"/>
    <property type="match status" value="1"/>
</dbReference>
<dbReference type="GO" id="GO:0007156">
    <property type="term" value="P:homophilic cell adhesion via plasma membrane adhesion molecules"/>
    <property type="evidence" value="ECO:0007669"/>
    <property type="project" value="InterPro"/>
</dbReference>
<dbReference type="InterPro" id="IPR001343">
    <property type="entry name" value="Hemolysn_Ca-bd"/>
</dbReference>
<evidence type="ECO:0000313" key="5">
    <source>
        <dbReference type="EMBL" id="SIT25671.1"/>
    </source>
</evidence>
<evidence type="ECO:0000256" key="1">
    <source>
        <dbReference type="ARBA" id="ARBA00004613"/>
    </source>
</evidence>
<keyword evidence="2" id="KW-0964">Secreted</keyword>
<proteinExistence type="predicted"/>
<dbReference type="PRINTS" id="PR00313">
    <property type="entry name" value="CABNDNGRPT"/>
</dbReference>
<dbReference type="InterPro" id="IPR002126">
    <property type="entry name" value="Cadherin-like_dom"/>
</dbReference>
<protein>
    <submittedName>
        <fullName evidence="5">ELWxxDGT repeat-containing protein</fullName>
    </submittedName>
</protein>
<dbReference type="GO" id="GO:0016020">
    <property type="term" value="C:membrane"/>
    <property type="evidence" value="ECO:0007669"/>
    <property type="project" value="InterPro"/>
</dbReference>
<dbReference type="InterPro" id="IPR011049">
    <property type="entry name" value="Serralysin-like_metalloprot_C"/>
</dbReference>
<comment type="subcellular location">
    <subcellularLocation>
        <location evidence="1">Secreted</location>
    </subcellularLocation>
</comment>
<dbReference type="Gene3D" id="2.60.40.60">
    <property type="entry name" value="Cadherins"/>
    <property type="match status" value="1"/>
</dbReference>
<sequence>MSVRIFIANDGLHGDELWITNGTPEGTFLLKDINPGAGSSSIVFHGLVGAQYLFSAYDDVNGWQLWTTDGTEAGTVAISTVQYSGTPVVYDGSLVFAAYDPVYGYGLHITDGTAAGTVFLKNTGDFGTPVVAGGLIFFTGYSAAAGYELWVSDGTAAGTVMVADITPGSTSSSITSLIAFGDGVAFMVYDNTDFEYRLWVSDGTAAGTQQVLEINPSGDDGIGALQVIGDKLYFTADNGTDGAELWVSDGTAAGTLMLTDINPTGGSSVTDLRASAAGVFFRAFDGTGLVLYMTDGTVAGTQRLTSSSQSVQNQIMMLGDTAFVMVYNTMTFEYEIVASDGTPAGTAVIATGLSQSGDYRVAGDMLFFYGYDYTAASYGLFATDGTAAGTLMVTDLWNVDWSHAVESGGKLFFVAQAYGNTSGYELWVSDGTVAGTLMLADIAPGSSSSNIGSLTAYAGGVLFAADSPLDGRELYFSDGTVAGTQMVRDINALQAKHPSFSASNFIELDDKVIFLGNTPQSGTELWVSDGTAAGTMQLADIEQGAGSVSLSGTPVATATHAFFILYDSSTPYYRLWASDGTAAGTQDVSGGYQAWNSQMAAVNGVALLGVYDADLGVYGLIAEDGDASTLPVWLTSGSLLSEFVLFDGAALYWFYDTDLSSYVLGRTDGTLAGTFSLGETDGFSEATVAGNRMFFTGYDSNDGYELWVTDGTVSGTGQVVDLFTGGNSSSPTDMVAIGNSVVFTATTPAVGLGLWVSDGTAAGTVLLADLQSGGSGAYVAASFTAIGRSFHVSYDYDTGAYSMTSTDGTVAGTHTLTGLPLDSTYQVYDAGSQLFLIGYDGSLGEYRLWSTDGTAAGTQDVSPVDYAIYSVGSAEVVGGQLILEVYDTVNGIYQLIAEDGNPATAPVLLTENTFQGARIVYNDALYYLSYDNTAGAYVVMKTDGTTGGTSILVETQGFSAPRVLNGLLYFDGYDPVEGTELWVTDGTTAGTVQVTDTLTAEGSDPTTFVVLPNVAPEIDGTQAGQLANDKATALPFAGATINDLDRAFQTLTVTVALDSAAKGTFTAASLLATGFVASGGGVYTFAGTAPEATLALRGLVFDPTENRVLAGATETTTFTVTVTDSAGASATDGTTSVITTSVNDAPHDIVISGGGALSVNENSANGTMIGTLLGVDVDSATFSYTLTNTAGGRFQINATTGQVTVADGLLLDFEQNTTHAITVRVSDGALTFDKVFNVTIGDVSPETVAGDARANRILGGAGNDLLSGWGGNDTLIGGAGNDTLNGGAGIDSMVGGAGDDTYVVDNAGDVVVELAGGGTDTVLTVLSSYSLGTLAHVENLTGQSGAGQALGGNTLDNVITGAAGSDTLNGWGGNDVLNGGAGDDLLNGGVGNDTLNGGPGNDTLNGGAGADLMNGG</sequence>
<organism evidence="5 6">
    <name type="scientific">Gemmobacter megaterium</name>
    <dbReference type="NCBI Taxonomy" id="1086013"/>
    <lineage>
        <taxon>Bacteria</taxon>
        <taxon>Pseudomonadati</taxon>
        <taxon>Pseudomonadota</taxon>
        <taxon>Alphaproteobacteria</taxon>
        <taxon>Rhodobacterales</taxon>
        <taxon>Paracoccaceae</taxon>
        <taxon>Gemmobacter</taxon>
    </lineage>
</organism>
<dbReference type="OrthoDB" id="5242130at2"/>
<dbReference type="InterPro" id="IPR050557">
    <property type="entry name" value="RTX_toxin/Mannuronan_C5-epim"/>
</dbReference>
<feature type="non-terminal residue" evidence="5">
    <location>
        <position position="1416"/>
    </location>
</feature>
<evidence type="ECO:0000313" key="6">
    <source>
        <dbReference type="Proteomes" id="UP000186141"/>
    </source>
</evidence>
<keyword evidence="6" id="KW-1185">Reference proteome</keyword>
<evidence type="ECO:0000256" key="2">
    <source>
        <dbReference type="ARBA" id="ARBA00022525"/>
    </source>
</evidence>
<dbReference type="RefSeq" id="WP_076534656.1">
    <property type="nucleotide sequence ID" value="NZ_FTOT01000025.1"/>
</dbReference>
<gene>
    <name evidence="5" type="ORF">SAMN05421774_1252</name>
</gene>
<dbReference type="CDD" id="cd11304">
    <property type="entry name" value="Cadherin_repeat"/>
    <property type="match status" value="1"/>
</dbReference>
<dbReference type="PROSITE" id="PS50268">
    <property type="entry name" value="CADHERIN_2"/>
    <property type="match status" value="1"/>
</dbReference>
<dbReference type="NCBIfam" id="TIGR04534">
    <property type="entry name" value="ELWxxDGT_rpt"/>
    <property type="match status" value="1"/>
</dbReference>